<dbReference type="OrthoDB" id="319764at2"/>
<dbReference type="InterPro" id="IPR029058">
    <property type="entry name" value="AB_hydrolase_fold"/>
</dbReference>
<dbReference type="EMBL" id="SNQI01000001">
    <property type="protein sequence ID" value="TEW76739.1"/>
    <property type="molecule type" value="Genomic_DNA"/>
</dbReference>
<reference evidence="3 4" key="1">
    <citation type="journal article" date="2011" name="J. Microbiol.">
        <title>Gramella jeungdoensis sp. nov., isolated from a solar saltern in Korea.</title>
        <authorList>
            <person name="Joung Y."/>
            <person name="Kim H."/>
            <person name="Jang T."/>
            <person name="Ahn T.S."/>
            <person name="Joh K."/>
        </authorList>
    </citation>
    <scope>NUCLEOTIDE SEQUENCE [LARGE SCALE GENOMIC DNA]</scope>
    <source>
        <strain evidence="3 4">KCTC 23123</strain>
    </source>
</reference>
<feature type="domain" description="Xaa-Pro dipeptidyl-peptidase C-terminal" evidence="2">
    <location>
        <begin position="351"/>
        <end position="599"/>
    </location>
</feature>
<dbReference type="Gene3D" id="1.10.3020.10">
    <property type="entry name" value="alpha-amino acid ester hydrolase ( Helical cap domain)"/>
    <property type="match status" value="1"/>
</dbReference>
<dbReference type="InterPro" id="IPR013736">
    <property type="entry name" value="Xaa-Pro_dipept_C"/>
</dbReference>
<protein>
    <submittedName>
        <fullName evidence="3">CocE/NonD family hydrolase</fullName>
    </submittedName>
</protein>
<keyword evidence="1 3" id="KW-0378">Hydrolase</keyword>
<organism evidence="3 4">
    <name type="scientific">Gramella jeungdoensis</name>
    <dbReference type="NCBI Taxonomy" id="708091"/>
    <lineage>
        <taxon>Bacteria</taxon>
        <taxon>Pseudomonadati</taxon>
        <taxon>Bacteroidota</taxon>
        <taxon>Flavobacteriia</taxon>
        <taxon>Flavobacteriales</taxon>
        <taxon>Flavobacteriaceae</taxon>
        <taxon>Christiangramia</taxon>
    </lineage>
</organism>
<dbReference type="GO" id="GO:0008239">
    <property type="term" value="F:dipeptidyl-peptidase activity"/>
    <property type="evidence" value="ECO:0007669"/>
    <property type="project" value="InterPro"/>
</dbReference>
<evidence type="ECO:0000256" key="1">
    <source>
        <dbReference type="ARBA" id="ARBA00022801"/>
    </source>
</evidence>
<dbReference type="InterPro" id="IPR000383">
    <property type="entry name" value="Xaa-Pro-like_dom"/>
</dbReference>
<dbReference type="Gene3D" id="2.60.120.260">
    <property type="entry name" value="Galactose-binding domain-like"/>
    <property type="match status" value="1"/>
</dbReference>
<dbReference type="Proteomes" id="UP000298517">
    <property type="component" value="Unassembled WGS sequence"/>
</dbReference>
<proteinExistence type="predicted"/>
<dbReference type="PROSITE" id="PS51257">
    <property type="entry name" value="PROKAR_LIPOPROTEIN"/>
    <property type="match status" value="1"/>
</dbReference>
<dbReference type="InterPro" id="IPR005674">
    <property type="entry name" value="CocE/Ser_esterase"/>
</dbReference>
<dbReference type="Pfam" id="PF08530">
    <property type="entry name" value="PepX_C"/>
    <property type="match status" value="1"/>
</dbReference>
<dbReference type="SMART" id="SM00939">
    <property type="entry name" value="PepX_C"/>
    <property type="match status" value="1"/>
</dbReference>
<sequence length="612" mass="70163">MNIQNKATIKMKFIQILKVTFLLLLVALVSCNSIKEEQQEPREVSRKGKEYFVQDSILISTRDGAKISAIIVRSKAEKEPQPAILFHTIYTRKDDINRAYEAADKGYVGVVSYTRGKNLSPNKITPYVHEGNDVYDVIDWITEQEWSNDEVGMYGGSYVGFVQWASMKEKVHPALKTIVPSVAAAPGIAEPMENGVYFNFHYPWWHYVTNNKTLDTVSYYNGKRWNDLYFDWYKKGVAYKNLDSLDGTPNPEFNQKLEHPTFDAYWKKMTLFKQDFSKINIPILSTTGYYDGGQFGTMHYLKSHYQYNTNAEHYLLIGPYSHFGAQELPEKNILGYTIDPIAQINIKNLIFDWFDYIFKNAKKPVLLKNKINYQVMGANTWKHVSSLDKITTDTLKVYLSKQRSGVAFKSTYNTGNMGVNEHFSLSNISNETSYIEQEIDFSDRSQFSWNLSGDRNIISETLTVGQGFSFVTEPFDEDLELSGSVSGVLNVSINKKDFDFNVLLYEQTANGSFFSLTLPFTTRASMSKDIENRNLLTPNKKTSIPIHNFRMTSKKIKKGSRIVVLLNGIKHPFSQLNYGTGKDVSEESINDAEEPLKIKWYTDSYIHFPVNM</sequence>
<dbReference type="SUPFAM" id="SSF53474">
    <property type="entry name" value="alpha/beta-Hydrolases"/>
    <property type="match status" value="1"/>
</dbReference>
<evidence type="ECO:0000313" key="3">
    <source>
        <dbReference type="EMBL" id="TEW76739.1"/>
    </source>
</evidence>
<dbReference type="SUPFAM" id="SSF49785">
    <property type="entry name" value="Galactose-binding domain-like"/>
    <property type="match status" value="1"/>
</dbReference>
<dbReference type="InterPro" id="IPR008979">
    <property type="entry name" value="Galactose-bd-like_sf"/>
</dbReference>
<evidence type="ECO:0000259" key="2">
    <source>
        <dbReference type="SMART" id="SM00939"/>
    </source>
</evidence>
<dbReference type="AlphaFoldDB" id="A0A4Y8AW74"/>
<comment type="caution">
    <text evidence="3">The sequence shown here is derived from an EMBL/GenBank/DDBJ whole genome shotgun (WGS) entry which is preliminary data.</text>
</comment>
<dbReference type="Pfam" id="PF02129">
    <property type="entry name" value="Peptidase_S15"/>
    <property type="match status" value="1"/>
</dbReference>
<accession>A0A4Y8AW74</accession>
<evidence type="ECO:0000313" key="4">
    <source>
        <dbReference type="Proteomes" id="UP000298517"/>
    </source>
</evidence>
<name>A0A4Y8AW74_9FLAO</name>
<keyword evidence="4" id="KW-1185">Reference proteome</keyword>
<gene>
    <name evidence="3" type="ORF">E2488_02505</name>
</gene>
<dbReference type="NCBIfam" id="TIGR00976">
    <property type="entry name" value="CocE_NonD"/>
    <property type="match status" value="1"/>
</dbReference>
<dbReference type="Gene3D" id="3.40.50.1820">
    <property type="entry name" value="alpha/beta hydrolase"/>
    <property type="match status" value="1"/>
</dbReference>